<gene>
    <name evidence="6" type="ORF">GCM10022216_07780</name>
</gene>
<dbReference type="Pfam" id="PF09685">
    <property type="entry name" value="MamF_MmsF"/>
    <property type="match status" value="1"/>
</dbReference>
<protein>
    <recommendedName>
        <fullName evidence="8">Tic20 family protein</fullName>
    </recommendedName>
</protein>
<keyword evidence="4 5" id="KW-0472">Membrane</keyword>
<feature type="transmembrane region" description="Helical" evidence="5">
    <location>
        <begin position="100"/>
        <end position="124"/>
    </location>
</feature>
<evidence type="ECO:0000256" key="2">
    <source>
        <dbReference type="ARBA" id="ARBA00022692"/>
    </source>
</evidence>
<dbReference type="RefSeq" id="WP_344673371.1">
    <property type="nucleotide sequence ID" value="NZ_BAAAZI010000004.1"/>
</dbReference>
<name>A0ABP7YE30_9SPHI</name>
<comment type="subcellular location">
    <subcellularLocation>
        <location evidence="1">Membrane</location>
        <topology evidence="1">Multi-pass membrane protein</topology>
    </subcellularLocation>
</comment>
<feature type="transmembrane region" description="Helical" evidence="5">
    <location>
        <begin position="74"/>
        <end position="94"/>
    </location>
</feature>
<evidence type="ECO:0000313" key="6">
    <source>
        <dbReference type="EMBL" id="GAA4134588.1"/>
    </source>
</evidence>
<dbReference type="InterPro" id="IPR019109">
    <property type="entry name" value="MamF_MmsF"/>
</dbReference>
<accession>A0ABP7YE30</accession>
<keyword evidence="2 5" id="KW-0812">Transmembrane</keyword>
<reference evidence="7" key="1">
    <citation type="journal article" date="2019" name="Int. J. Syst. Evol. Microbiol.">
        <title>The Global Catalogue of Microorganisms (GCM) 10K type strain sequencing project: providing services to taxonomists for standard genome sequencing and annotation.</title>
        <authorList>
            <consortium name="The Broad Institute Genomics Platform"/>
            <consortium name="The Broad Institute Genome Sequencing Center for Infectious Disease"/>
            <person name="Wu L."/>
            <person name="Ma J."/>
        </authorList>
    </citation>
    <scope>NUCLEOTIDE SEQUENCE [LARGE SCALE GENOMIC DNA]</scope>
    <source>
        <strain evidence="7">JCM 16704</strain>
    </source>
</reference>
<proteinExistence type="predicted"/>
<dbReference type="Proteomes" id="UP001500101">
    <property type="component" value="Unassembled WGS sequence"/>
</dbReference>
<organism evidence="6 7">
    <name type="scientific">Sphingobacterium kyonggiense</name>
    <dbReference type="NCBI Taxonomy" id="714075"/>
    <lineage>
        <taxon>Bacteria</taxon>
        <taxon>Pseudomonadati</taxon>
        <taxon>Bacteroidota</taxon>
        <taxon>Sphingobacteriia</taxon>
        <taxon>Sphingobacteriales</taxon>
        <taxon>Sphingobacteriaceae</taxon>
        <taxon>Sphingobacterium</taxon>
    </lineage>
</organism>
<keyword evidence="3 5" id="KW-1133">Transmembrane helix</keyword>
<evidence type="ECO:0000313" key="7">
    <source>
        <dbReference type="Proteomes" id="UP001500101"/>
    </source>
</evidence>
<dbReference type="EMBL" id="BAAAZI010000004">
    <property type="protein sequence ID" value="GAA4134588.1"/>
    <property type="molecule type" value="Genomic_DNA"/>
</dbReference>
<sequence length="146" mass="17118">MEHQEGTLNFDSVRITEDEREYASNSYLMSLFALLAGLPLPIFNLIATIIFYFGMRKSTKFVKWHCTQALVSQLFIFFFNTVGFWWTVSIIFQSQELNNYYFGYITLILIINIIEIISTIYTAVKTRAGKHVRWFLFGDLTDKIVK</sequence>
<comment type="caution">
    <text evidence="6">The sequence shown here is derived from an EMBL/GenBank/DDBJ whole genome shotgun (WGS) entry which is preliminary data.</text>
</comment>
<evidence type="ECO:0000256" key="4">
    <source>
        <dbReference type="ARBA" id="ARBA00023136"/>
    </source>
</evidence>
<evidence type="ECO:0000256" key="1">
    <source>
        <dbReference type="ARBA" id="ARBA00004141"/>
    </source>
</evidence>
<feature type="transmembrane region" description="Helical" evidence="5">
    <location>
        <begin position="27"/>
        <end position="53"/>
    </location>
</feature>
<evidence type="ECO:0000256" key="3">
    <source>
        <dbReference type="ARBA" id="ARBA00022989"/>
    </source>
</evidence>
<evidence type="ECO:0000256" key="5">
    <source>
        <dbReference type="SAM" id="Phobius"/>
    </source>
</evidence>
<keyword evidence="7" id="KW-1185">Reference proteome</keyword>
<evidence type="ECO:0008006" key="8">
    <source>
        <dbReference type="Google" id="ProtNLM"/>
    </source>
</evidence>